<protein>
    <submittedName>
        <fullName evidence="2">Uncharacterized protein</fullName>
    </submittedName>
</protein>
<feature type="region of interest" description="Disordered" evidence="1">
    <location>
        <begin position="1"/>
        <end position="29"/>
    </location>
</feature>
<dbReference type="AlphaFoldDB" id="A0A517ZSZ0"/>
<organism evidence="2 3">
    <name type="scientific">Symmachiella dynata</name>
    <dbReference type="NCBI Taxonomy" id="2527995"/>
    <lineage>
        <taxon>Bacteria</taxon>
        <taxon>Pseudomonadati</taxon>
        <taxon>Planctomycetota</taxon>
        <taxon>Planctomycetia</taxon>
        <taxon>Planctomycetales</taxon>
        <taxon>Planctomycetaceae</taxon>
        <taxon>Symmachiella</taxon>
    </lineage>
</organism>
<gene>
    <name evidence="2" type="ORF">Mal52_40900</name>
</gene>
<dbReference type="EMBL" id="CP036276">
    <property type="protein sequence ID" value="QDU45596.1"/>
    <property type="molecule type" value="Genomic_DNA"/>
</dbReference>
<feature type="compositionally biased region" description="Polar residues" evidence="1">
    <location>
        <begin position="1"/>
        <end position="22"/>
    </location>
</feature>
<dbReference type="Proteomes" id="UP000319383">
    <property type="component" value="Chromosome"/>
</dbReference>
<accession>A0A517ZSZ0</accession>
<dbReference type="KEGG" id="sdyn:Mal52_40900"/>
<evidence type="ECO:0000313" key="2">
    <source>
        <dbReference type="EMBL" id="QDU45596.1"/>
    </source>
</evidence>
<keyword evidence="3" id="KW-1185">Reference proteome</keyword>
<evidence type="ECO:0000313" key="3">
    <source>
        <dbReference type="Proteomes" id="UP000319383"/>
    </source>
</evidence>
<name>A0A517ZSZ0_9PLAN</name>
<evidence type="ECO:0000256" key="1">
    <source>
        <dbReference type="SAM" id="MobiDB-lite"/>
    </source>
</evidence>
<reference evidence="2 3" key="1">
    <citation type="submission" date="2019-02" db="EMBL/GenBank/DDBJ databases">
        <title>Deep-cultivation of Planctomycetes and their phenomic and genomic characterization uncovers novel biology.</title>
        <authorList>
            <person name="Wiegand S."/>
            <person name="Jogler M."/>
            <person name="Boedeker C."/>
            <person name="Pinto D."/>
            <person name="Vollmers J."/>
            <person name="Rivas-Marin E."/>
            <person name="Kohn T."/>
            <person name="Peeters S.H."/>
            <person name="Heuer A."/>
            <person name="Rast P."/>
            <person name="Oberbeckmann S."/>
            <person name="Bunk B."/>
            <person name="Jeske O."/>
            <person name="Meyerdierks A."/>
            <person name="Storesund J.E."/>
            <person name="Kallscheuer N."/>
            <person name="Luecker S."/>
            <person name="Lage O.M."/>
            <person name="Pohl T."/>
            <person name="Merkel B.J."/>
            <person name="Hornburger P."/>
            <person name="Mueller R.-W."/>
            <person name="Bruemmer F."/>
            <person name="Labrenz M."/>
            <person name="Spormann A.M."/>
            <person name="Op den Camp H."/>
            <person name="Overmann J."/>
            <person name="Amann R."/>
            <person name="Jetten M.S.M."/>
            <person name="Mascher T."/>
            <person name="Medema M.H."/>
            <person name="Devos D.P."/>
            <person name="Kaster A.-K."/>
            <person name="Ovreas L."/>
            <person name="Rohde M."/>
            <person name="Galperin M.Y."/>
            <person name="Jogler C."/>
        </authorList>
    </citation>
    <scope>NUCLEOTIDE SEQUENCE [LARGE SCALE GENOMIC DNA]</scope>
    <source>
        <strain evidence="2 3">Mal52</strain>
    </source>
</reference>
<sequence length="83" mass="9018">MRVQKGSSSATGKQPEDQNPNRSHPHKFWPPATNHRPLFSCLLPTACCLLPTAYCLLPTAYCPAAGNSTITFSAPSVRFKNTS</sequence>
<proteinExistence type="predicted"/>